<sequence length="213" mass="22564">MTTPIGGTTAAPSATGTTTAVRHLDEILKASTTFFADQLGRWTGILQKARAGTYDSAQWIQDTVGMLDSWLDLAAVPFQLAAGQAKQLPTLLFVVDGDAEFSPPGDAPTNIFLPPGVTTEVSDLYRAGDDILAGGPPPLGSRTISAQAHVRARLSLEGDRVVVTLVDIGRGKSVREQKGIFPGFYVGAVFAREGSERRPLAIICALFEEPTLP</sequence>
<dbReference type="RefSeq" id="WP_267538920.1">
    <property type="nucleotide sequence ID" value="NZ_JAPNKA010000001.1"/>
</dbReference>
<protein>
    <submittedName>
        <fullName evidence="1">Uncharacterized protein</fullName>
    </submittedName>
</protein>
<name>A0ABT4AFA7_9BACT</name>
<organism evidence="1 2">
    <name type="scientific">Archangium lansingense</name>
    <dbReference type="NCBI Taxonomy" id="2995310"/>
    <lineage>
        <taxon>Bacteria</taxon>
        <taxon>Pseudomonadati</taxon>
        <taxon>Myxococcota</taxon>
        <taxon>Myxococcia</taxon>
        <taxon>Myxococcales</taxon>
        <taxon>Cystobacterineae</taxon>
        <taxon>Archangiaceae</taxon>
        <taxon>Archangium</taxon>
    </lineage>
</organism>
<keyword evidence="2" id="KW-1185">Reference proteome</keyword>
<dbReference type="EMBL" id="JAPNKA010000001">
    <property type="protein sequence ID" value="MCY1080246.1"/>
    <property type="molecule type" value="Genomic_DNA"/>
</dbReference>
<gene>
    <name evidence="1" type="ORF">OV287_37920</name>
</gene>
<comment type="caution">
    <text evidence="1">The sequence shown here is derived from an EMBL/GenBank/DDBJ whole genome shotgun (WGS) entry which is preliminary data.</text>
</comment>
<reference evidence="1 2" key="1">
    <citation type="submission" date="2022-11" db="EMBL/GenBank/DDBJ databases">
        <title>Minimal conservation of predation-associated metabolite biosynthetic gene clusters underscores biosynthetic potential of Myxococcota including descriptions for ten novel species: Archangium lansinium sp. nov., Myxococcus landrumus sp. nov., Nannocystis bai.</title>
        <authorList>
            <person name="Ahearne A."/>
            <person name="Stevens C."/>
            <person name="Phillips K."/>
        </authorList>
    </citation>
    <scope>NUCLEOTIDE SEQUENCE [LARGE SCALE GENOMIC DNA]</scope>
    <source>
        <strain evidence="1 2">MIWBW</strain>
    </source>
</reference>
<evidence type="ECO:0000313" key="1">
    <source>
        <dbReference type="EMBL" id="MCY1080246.1"/>
    </source>
</evidence>
<evidence type="ECO:0000313" key="2">
    <source>
        <dbReference type="Proteomes" id="UP001207654"/>
    </source>
</evidence>
<dbReference type="Proteomes" id="UP001207654">
    <property type="component" value="Unassembled WGS sequence"/>
</dbReference>
<proteinExistence type="predicted"/>
<accession>A0ABT4AFA7</accession>